<evidence type="ECO:0000256" key="3">
    <source>
        <dbReference type="ARBA" id="ARBA00022692"/>
    </source>
</evidence>
<feature type="domain" description="ABC3 transporter permease C-terminal" evidence="7">
    <location>
        <begin position="294"/>
        <end position="405"/>
    </location>
</feature>
<organism evidence="9 10">
    <name type="scientific">Marivirga lumbricoides</name>
    <dbReference type="NCBI Taxonomy" id="1046115"/>
    <lineage>
        <taxon>Bacteria</taxon>
        <taxon>Pseudomonadati</taxon>
        <taxon>Bacteroidota</taxon>
        <taxon>Cytophagia</taxon>
        <taxon>Cytophagales</taxon>
        <taxon>Marivirgaceae</taxon>
        <taxon>Marivirga</taxon>
    </lineage>
</organism>
<dbReference type="PANTHER" id="PTHR30572:SF18">
    <property type="entry name" value="ABC-TYPE MACROLIDE FAMILY EXPORT SYSTEM PERMEASE COMPONENT 2"/>
    <property type="match status" value="1"/>
</dbReference>
<reference evidence="10" key="1">
    <citation type="journal article" date="2019" name="Int. J. Syst. Evol. Microbiol.">
        <title>The Global Catalogue of Microorganisms (GCM) 10K type strain sequencing project: providing services to taxonomists for standard genome sequencing and annotation.</title>
        <authorList>
            <consortium name="The Broad Institute Genomics Platform"/>
            <consortium name="The Broad Institute Genome Sequencing Center for Infectious Disease"/>
            <person name="Wu L."/>
            <person name="Ma J."/>
        </authorList>
    </citation>
    <scope>NUCLEOTIDE SEQUENCE [LARGE SCALE GENOMIC DNA]</scope>
    <source>
        <strain evidence="10">CGMCC 1.10832</strain>
    </source>
</reference>
<comment type="caution">
    <text evidence="9">The sequence shown here is derived from an EMBL/GenBank/DDBJ whole genome shotgun (WGS) entry which is preliminary data.</text>
</comment>
<sequence>MIKNYFKIALRNLLKYKLYSTINLIGLSLGLGISMLIFLFVQHENSFDDFHVNKDRIARGLWESGEEGNVSTSASTPMAFPTTIKAKFDGVEKVTHYVTTGALAKVEGEQSIDQSLHVVSADFLDIFSFEVIKGEKNPFLNEKEANQIVITEDVAEVYYGTTDVIGKTLLIQLGATYEPFIIKSVLANLPSNSSLDFEVLLPENTLKTIIGENYQDRWHNTNGGSFVLMAEGTDISALEAGFASLVKETVKRDMEEDTYNLLLQPLEEIHLDSEIQTSLVVSTNPQLLWILSGIAVLILLIACINFTTLSIGRSATRAKEVGVRKTMGAAYKQLFGQFMTESVLMTIAAALVGLLLANLLLPVFNDLFEKTLQIVFSPAQVAIIFCLLILITFIAGAYPALFLSQLRPIAVLKSNLNLNFGKQGLRKFLLGFQLFLSLFLLACTFIMYKQMNDINKYNLGFTKDDILMVEVPAIPDQSFITIIKKSFEKANRFKKVIQQNAQIERAGIANATYGNDTWWEGGFPDKTGQMKYFKFSFVGAEYADILNLEFVKGRNFSLDIPSDSNAVIINEAFVKLMNLENPLQEQIYSAKNDGFKDIRIIGVMKDFHHASLYDKIEPVMIALNPEAVFSGINSLNISGGTNPTVYIKPATDDFQAVLTTLKAAWNNLYPEEPFKFSFLDEVVQKQYVSDQRLGKMVGLASIIAILIAAMGLFALASLAISGRMKEIGIRKVMGASAYNISVMFNKEFLKITSIGVVLAMPFSYWLMMRWLDQFEVKASPGAWVFIATILLGVVFTVLVVSFQTVRAGLMNPVRSLKEE</sequence>
<feature type="transmembrane region" description="Helical" evidence="6">
    <location>
        <begin position="21"/>
        <end position="41"/>
    </location>
</feature>
<feature type="transmembrane region" description="Helical" evidence="6">
    <location>
        <begin position="428"/>
        <end position="448"/>
    </location>
</feature>
<feature type="transmembrane region" description="Helical" evidence="6">
    <location>
        <begin position="696"/>
        <end position="720"/>
    </location>
</feature>
<feature type="transmembrane region" description="Helical" evidence="6">
    <location>
        <begin position="342"/>
        <end position="361"/>
    </location>
</feature>
<dbReference type="RefSeq" id="WP_188461876.1">
    <property type="nucleotide sequence ID" value="NZ_BAABHU010000004.1"/>
</dbReference>
<keyword evidence="2" id="KW-1003">Cell membrane</keyword>
<evidence type="ECO:0000313" key="10">
    <source>
        <dbReference type="Proteomes" id="UP000636010"/>
    </source>
</evidence>
<keyword evidence="10" id="KW-1185">Reference proteome</keyword>
<feature type="domain" description="MacB-like periplasmic core" evidence="8">
    <location>
        <begin position="20"/>
        <end position="241"/>
    </location>
</feature>
<feature type="transmembrane region" description="Helical" evidence="6">
    <location>
        <begin position="782"/>
        <end position="802"/>
    </location>
</feature>
<feature type="transmembrane region" description="Helical" evidence="6">
    <location>
        <begin position="748"/>
        <end position="767"/>
    </location>
</feature>
<protein>
    <submittedName>
        <fullName evidence="9">ABC transporter permease</fullName>
    </submittedName>
</protein>
<accession>A0ABQ1LZ96</accession>
<evidence type="ECO:0000256" key="1">
    <source>
        <dbReference type="ARBA" id="ARBA00004651"/>
    </source>
</evidence>
<dbReference type="EMBL" id="BMEC01000004">
    <property type="protein sequence ID" value="GGC30525.1"/>
    <property type="molecule type" value="Genomic_DNA"/>
</dbReference>
<evidence type="ECO:0000259" key="7">
    <source>
        <dbReference type="Pfam" id="PF02687"/>
    </source>
</evidence>
<evidence type="ECO:0000256" key="2">
    <source>
        <dbReference type="ARBA" id="ARBA00022475"/>
    </source>
</evidence>
<feature type="transmembrane region" description="Helical" evidence="6">
    <location>
        <begin position="287"/>
        <end position="309"/>
    </location>
</feature>
<dbReference type="PANTHER" id="PTHR30572">
    <property type="entry name" value="MEMBRANE COMPONENT OF TRANSPORTER-RELATED"/>
    <property type="match status" value="1"/>
</dbReference>
<dbReference type="InterPro" id="IPR025857">
    <property type="entry name" value="MacB_PCD"/>
</dbReference>
<evidence type="ECO:0000256" key="6">
    <source>
        <dbReference type="SAM" id="Phobius"/>
    </source>
</evidence>
<dbReference type="InterPro" id="IPR003838">
    <property type="entry name" value="ABC3_permease_C"/>
</dbReference>
<evidence type="ECO:0000259" key="8">
    <source>
        <dbReference type="Pfam" id="PF12704"/>
    </source>
</evidence>
<keyword evidence="4 6" id="KW-1133">Transmembrane helix</keyword>
<evidence type="ECO:0000256" key="4">
    <source>
        <dbReference type="ARBA" id="ARBA00022989"/>
    </source>
</evidence>
<feature type="domain" description="ABC3 transporter permease C-terminal" evidence="7">
    <location>
        <begin position="699"/>
        <end position="807"/>
    </location>
</feature>
<evidence type="ECO:0000313" key="9">
    <source>
        <dbReference type="EMBL" id="GGC30525.1"/>
    </source>
</evidence>
<keyword evidence="3 6" id="KW-0812">Transmembrane</keyword>
<feature type="transmembrane region" description="Helical" evidence="6">
    <location>
        <begin position="381"/>
        <end position="403"/>
    </location>
</feature>
<comment type="subcellular location">
    <subcellularLocation>
        <location evidence="1">Cell membrane</location>
        <topology evidence="1">Multi-pass membrane protein</topology>
    </subcellularLocation>
</comment>
<evidence type="ECO:0000256" key="5">
    <source>
        <dbReference type="ARBA" id="ARBA00023136"/>
    </source>
</evidence>
<gene>
    <name evidence="9" type="ORF">GCM10011506_14900</name>
</gene>
<dbReference type="Proteomes" id="UP000636010">
    <property type="component" value="Unassembled WGS sequence"/>
</dbReference>
<dbReference type="Pfam" id="PF02687">
    <property type="entry name" value="FtsX"/>
    <property type="match status" value="2"/>
</dbReference>
<dbReference type="InterPro" id="IPR050250">
    <property type="entry name" value="Macrolide_Exporter_MacB"/>
</dbReference>
<proteinExistence type="predicted"/>
<keyword evidence="5 6" id="KW-0472">Membrane</keyword>
<name>A0ABQ1LZ96_9BACT</name>
<dbReference type="Pfam" id="PF12704">
    <property type="entry name" value="MacB_PCD"/>
    <property type="match status" value="1"/>
</dbReference>